<dbReference type="EMBL" id="AONG01000006">
    <property type="protein sequence ID" value="KIQ70165.1"/>
    <property type="molecule type" value="Genomic_DNA"/>
</dbReference>
<accession>A0A0D0NPH6</accession>
<evidence type="ECO:0000313" key="2">
    <source>
        <dbReference type="Proteomes" id="UP000035100"/>
    </source>
</evidence>
<evidence type="ECO:0000313" key="1">
    <source>
        <dbReference type="EMBL" id="KIQ70165.1"/>
    </source>
</evidence>
<dbReference type="OrthoDB" id="8370557at2"/>
<dbReference type="Proteomes" id="UP000035100">
    <property type="component" value="Unassembled WGS sequence"/>
</dbReference>
<name>A0A0D0NPH6_9RHOB</name>
<dbReference type="Gene3D" id="3.40.50.1010">
    <property type="entry name" value="5'-nuclease"/>
    <property type="match status" value="1"/>
</dbReference>
<keyword evidence="2" id="KW-1185">Reference proteome</keyword>
<dbReference type="RefSeq" id="WP_018302902.1">
    <property type="nucleotide sequence ID" value="NZ_KB902288.1"/>
</dbReference>
<evidence type="ECO:0008006" key="3">
    <source>
        <dbReference type="Google" id="ProtNLM"/>
    </source>
</evidence>
<organism evidence="1 2">
    <name type="scientific">Wenxinia marina DSM 24838</name>
    <dbReference type="NCBI Taxonomy" id="1123501"/>
    <lineage>
        <taxon>Bacteria</taxon>
        <taxon>Pseudomonadati</taxon>
        <taxon>Pseudomonadota</taxon>
        <taxon>Alphaproteobacteria</taxon>
        <taxon>Rhodobacterales</taxon>
        <taxon>Roseobacteraceae</taxon>
        <taxon>Wenxinia</taxon>
    </lineage>
</organism>
<comment type="caution">
    <text evidence="1">The sequence shown here is derived from an EMBL/GenBank/DDBJ whole genome shotgun (WGS) entry which is preliminary data.</text>
</comment>
<proteinExistence type="predicted"/>
<gene>
    <name evidence="1" type="ORF">Wenmar_01122</name>
</gene>
<reference evidence="1 2" key="1">
    <citation type="submission" date="2013-01" db="EMBL/GenBank/DDBJ databases">
        <authorList>
            <person name="Fiebig A."/>
            <person name="Goeker M."/>
            <person name="Klenk H.-P.P."/>
        </authorList>
    </citation>
    <scope>NUCLEOTIDE SEQUENCE [LARGE SCALE GENOMIC DNA]</scope>
    <source>
        <strain evidence="1 2">DSM 24838</strain>
    </source>
</reference>
<protein>
    <recommendedName>
        <fullName evidence="3">Nucleic acid-binding protein</fullName>
    </recommendedName>
</protein>
<sequence length="130" mass="14005">MPRYVLSPDAALHVVGQAAAPSADALLAPTLLRPEVLDRLYRAARAGELTASEAEARRRRFDGLKVRYLGDRVLRRTAWKIAEEAGEDGTGRAEYVALTQLQADALVTEDAALTALAQGRAPVRPLSVLS</sequence>
<dbReference type="STRING" id="1123501.Wenmar_01122"/>
<dbReference type="eggNOG" id="ENOG5032ZCP">
    <property type="taxonomic scope" value="Bacteria"/>
</dbReference>
<dbReference type="AlphaFoldDB" id="A0A0D0NPH6"/>